<reference evidence="17" key="1">
    <citation type="submission" date="2022-08" db="EMBL/GenBank/DDBJ databases">
        <title>Novel Bdellovibrio Species Isolated from Svalbard: Designation Bdellovibrio svalbardensis.</title>
        <authorList>
            <person name="Mitchell R.J."/>
            <person name="Choi S.Y."/>
        </authorList>
    </citation>
    <scope>NUCLEOTIDE SEQUENCE</scope>
    <source>
        <strain evidence="17">PAP01</strain>
    </source>
</reference>
<evidence type="ECO:0000256" key="13">
    <source>
        <dbReference type="ARBA" id="ARBA00022993"/>
    </source>
</evidence>
<dbReference type="GO" id="GO:0004594">
    <property type="term" value="F:pantothenate kinase activity"/>
    <property type="evidence" value="ECO:0007669"/>
    <property type="project" value="UniProtKB-EC"/>
</dbReference>
<feature type="binding site" evidence="16">
    <location>
        <begin position="107"/>
        <end position="110"/>
    </location>
    <ligand>
        <name>substrate</name>
    </ligand>
</feature>
<dbReference type="HAMAP" id="MF_01274">
    <property type="entry name" value="Pantothen_kinase_3"/>
    <property type="match status" value="1"/>
</dbReference>
<keyword evidence="12 16" id="KW-0630">Potassium</keyword>
<sequence>MILCLDVGNTQIFGGLFDKDKMVLSFRKNSKSGASSDETGIFLRTAIRENGYDPTKIRQIAICSVVPEVIYSLRGACMKYFNINPFILQAGVKTGLKVKYRNPLEVGADRIANSIAATHLYPNQNVVIVDLGTATTFCALTKEKDYLGGSIVAGLRLCMEALESKTAKLPSVEIVAMHEALGRSTIESIQSGLYYSHVGAMKEIIERMTKECFHGEKPFVIGTGGFSSLFEKEKVFDVIIPDLVLKGMLIALQLNN</sequence>
<proteinExistence type="inferred from homology"/>
<keyword evidence="9 16" id="KW-0547">Nucleotide-binding</keyword>
<evidence type="ECO:0000256" key="7">
    <source>
        <dbReference type="ARBA" id="ARBA00022490"/>
    </source>
</evidence>
<evidence type="ECO:0000256" key="8">
    <source>
        <dbReference type="ARBA" id="ARBA00022679"/>
    </source>
</evidence>
<evidence type="ECO:0000256" key="16">
    <source>
        <dbReference type="HAMAP-Rule" id="MF_01274"/>
    </source>
</evidence>
<evidence type="ECO:0000256" key="3">
    <source>
        <dbReference type="ARBA" id="ARBA00004496"/>
    </source>
</evidence>
<dbReference type="NCBIfam" id="TIGR00671">
    <property type="entry name" value="baf"/>
    <property type="match status" value="1"/>
</dbReference>
<protein>
    <recommendedName>
        <fullName evidence="15 16">Type III pantothenate kinase</fullName>
        <ecNumber evidence="6 16">2.7.1.33</ecNumber>
    </recommendedName>
    <alternativeName>
        <fullName evidence="16">PanK-III</fullName>
    </alternativeName>
    <alternativeName>
        <fullName evidence="16">Pantothenic acid kinase</fullName>
    </alternativeName>
</protein>
<keyword evidence="11 16" id="KW-0067">ATP-binding</keyword>
<dbReference type="Proteomes" id="UP001152321">
    <property type="component" value="Unassembled WGS sequence"/>
</dbReference>
<comment type="cofactor">
    <cofactor evidence="2">
        <name>K(+)</name>
        <dbReference type="ChEBI" id="CHEBI:29103"/>
    </cofactor>
</comment>
<dbReference type="InterPro" id="IPR043129">
    <property type="entry name" value="ATPase_NBD"/>
</dbReference>
<comment type="subcellular location">
    <subcellularLocation>
        <location evidence="3 16">Cytoplasm</location>
    </subcellularLocation>
</comment>
<evidence type="ECO:0000256" key="1">
    <source>
        <dbReference type="ARBA" id="ARBA00001206"/>
    </source>
</evidence>
<dbReference type="PANTHER" id="PTHR34265:SF1">
    <property type="entry name" value="TYPE III PANTOTHENATE KINASE"/>
    <property type="match status" value="1"/>
</dbReference>
<evidence type="ECO:0000256" key="5">
    <source>
        <dbReference type="ARBA" id="ARBA00011738"/>
    </source>
</evidence>
<organism evidence="17 18">
    <name type="scientific">Bdellovibrio svalbardensis</name>
    <dbReference type="NCBI Taxonomy" id="2972972"/>
    <lineage>
        <taxon>Bacteria</taxon>
        <taxon>Pseudomonadati</taxon>
        <taxon>Bdellovibrionota</taxon>
        <taxon>Bdellovibrionia</taxon>
        <taxon>Bdellovibrionales</taxon>
        <taxon>Pseudobdellovibrionaceae</taxon>
        <taxon>Bdellovibrio</taxon>
    </lineage>
</organism>
<evidence type="ECO:0000313" key="18">
    <source>
        <dbReference type="Proteomes" id="UP001152321"/>
    </source>
</evidence>
<dbReference type="EMBL" id="JANRMI010000001">
    <property type="protein sequence ID" value="MDG0815228.1"/>
    <property type="molecule type" value="Genomic_DNA"/>
</dbReference>
<comment type="function">
    <text evidence="16">Catalyzes the phosphorylation of pantothenate (Pan), the first step in CoA biosynthesis.</text>
</comment>
<keyword evidence="13 16" id="KW-0173">Coenzyme A biosynthesis</keyword>
<feature type="binding site" evidence="16">
    <location>
        <begin position="6"/>
        <end position="13"/>
    </location>
    <ligand>
        <name>ATP</name>
        <dbReference type="ChEBI" id="CHEBI:30616"/>
    </ligand>
</feature>
<comment type="caution">
    <text evidence="17">The sequence shown here is derived from an EMBL/GenBank/DDBJ whole genome shotgun (WGS) entry which is preliminary data.</text>
</comment>
<gene>
    <name evidence="16" type="primary">coaX</name>
    <name evidence="17" type="ORF">NWE73_02570</name>
</gene>
<dbReference type="NCBIfam" id="NF009855">
    <property type="entry name" value="PRK13321.1"/>
    <property type="match status" value="1"/>
</dbReference>
<feature type="binding site" evidence="16">
    <location>
        <position position="185"/>
    </location>
    <ligand>
        <name>substrate</name>
    </ligand>
</feature>
<keyword evidence="7 16" id="KW-0963">Cytoplasm</keyword>
<accession>A0ABT6DEH1</accession>
<dbReference type="Pfam" id="PF03309">
    <property type="entry name" value="Pan_kinase"/>
    <property type="match status" value="1"/>
</dbReference>
<keyword evidence="16" id="KW-0479">Metal-binding</keyword>
<evidence type="ECO:0000256" key="6">
    <source>
        <dbReference type="ARBA" id="ARBA00012102"/>
    </source>
</evidence>
<comment type="subunit">
    <text evidence="5 16">Homodimer.</text>
</comment>
<comment type="cofactor">
    <cofactor evidence="16">
        <name>NH4(+)</name>
        <dbReference type="ChEBI" id="CHEBI:28938"/>
    </cofactor>
    <cofactor evidence="16">
        <name>K(+)</name>
        <dbReference type="ChEBI" id="CHEBI:29103"/>
    </cofactor>
    <text evidence="16">A monovalent cation. Ammonium or potassium.</text>
</comment>
<evidence type="ECO:0000256" key="11">
    <source>
        <dbReference type="ARBA" id="ARBA00022840"/>
    </source>
</evidence>
<evidence type="ECO:0000256" key="12">
    <source>
        <dbReference type="ARBA" id="ARBA00022958"/>
    </source>
</evidence>
<keyword evidence="10 16" id="KW-0418">Kinase</keyword>
<evidence type="ECO:0000256" key="9">
    <source>
        <dbReference type="ARBA" id="ARBA00022741"/>
    </source>
</evidence>
<dbReference type="EC" id="2.7.1.33" evidence="6 16"/>
<dbReference type="InterPro" id="IPR004619">
    <property type="entry name" value="Type_III_PanK"/>
</dbReference>
<evidence type="ECO:0000256" key="15">
    <source>
        <dbReference type="ARBA" id="ARBA00040883"/>
    </source>
</evidence>
<evidence type="ECO:0000256" key="10">
    <source>
        <dbReference type="ARBA" id="ARBA00022777"/>
    </source>
</evidence>
<keyword evidence="8 16" id="KW-0808">Transferase</keyword>
<evidence type="ECO:0000256" key="14">
    <source>
        <dbReference type="ARBA" id="ARBA00038036"/>
    </source>
</evidence>
<evidence type="ECO:0000256" key="2">
    <source>
        <dbReference type="ARBA" id="ARBA00001958"/>
    </source>
</evidence>
<dbReference type="CDD" id="cd24015">
    <property type="entry name" value="ASKHA_NBD_PanK-III"/>
    <property type="match status" value="1"/>
</dbReference>
<dbReference type="SUPFAM" id="SSF53067">
    <property type="entry name" value="Actin-like ATPase domain"/>
    <property type="match status" value="2"/>
</dbReference>
<feature type="binding site" evidence="16">
    <location>
        <position position="100"/>
    </location>
    <ligand>
        <name>substrate</name>
    </ligand>
</feature>
<name>A0ABT6DEH1_9BACT</name>
<keyword evidence="18" id="KW-1185">Reference proteome</keyword>
<feature type="active site" description="Proton acceptor" evidence="16">
    <location>
        <position position="109"/>
    </location>
</feature>
<dbReference type="Gene3D" id="3.30.420.40">
    <property type="match status" value="2"/>
</dbReference>
<feature type="binding site" evidence="16">
    <location>
        <position position="133"/>
    </location>
    <ligand>
        <name>ATP</name>
        <dbReference type="ChEBI" id="CHEBI:30616"/>
    </ligand>
</feature>
<evidence type="ECO:0000256" key="4">
    <source>
        <dbReference type="ARBA" id="ARBA00005225"/>
    </source>
</evidence>
<evidence type="ECO:0000313" key="17">
    <source>
        <dbReference type="EMBL" id="MDG0815228.1"/>
    </source>
</evidence>
<dbReference type="PANTHER" id="PTHR34265">
    <property type="entry name" value="TYPE III PANTOTHENATE KINASE"/>
    <property type="match status" value="1"/>
</dbReference>
<dbReference type="RefSeq" id="WP_277576704.1">
    <property type="nucleotide sequence ID" value="NZ_JANRMI010000001.1"/>
</dbReference>
<comment type="catalytic activity">
    <reaction evidence="1 16">
        <text>(R)-pantothenate + ATP = (R)-4'-phosphopantothenate + ADP + H(+)</text>
        <dbReference type="Rhea" id="RHEA:16373"/>
        <dbReference type="ChEBI" id="CHEBI:10986"/>
        <dbReference type="ChEBI" id="CHEBI:15378"/>
        <dbReference type="ChEBI" id="CHEBI:29032"/>
        <dbReference type="ChEBI" id="CHEBI:30616"/>
        <dbReference type="ChEBI" id="CHEBI:456216"/>
        <dbReference type="EC" id="2.7.1.33"/>
    </reaction>
</comment>
<feature type="binding site" evidence="16">
    <location>
        <position position="130"/>
    </location>
    <ligand>
        <name>K(+)</name>
        <dbReference type="ChEBI" id="CHEBI:29103"/>
    </ligand>
</feature>
<comment type="similarity">
    <text evidence="14 16">Belongs to the type III pantothenate kinase family.</text>
</comment>
<comment type="pathway">
    <text evidence="4 16">Cofactor biosynthesis; coenzyme A biosynthesis; CoA from (R)-pantothenate: step 1/5.</text>
</comment>